<dbReference type="AlphaFoldDB" id="A0A0E9V079"/>
<proteinExistence type="predicted"/>
<keyword evidence="1" id="KW-0812">Transmembrane</keyword>
<name>A0A0E9V079_ANGAN</name>
<feature type="transmembrane region" description="Helical" evidence="1">
    <location>
        <begin position="24"/>
        <end position="49"/>
    </location>
</feature>
<accession>A0A0E9V079</accession>
<reference evidence="2" key="2">
    <citation type="journal article" date="2015" name="Fish Shellfish Immunol.">
        <title>Early steps in the European eel (Anguilla anguilla)-Vibrio vulnificus interaction in the gills: Role of the RtxA13 toxin.</title>
        <authorList>
            <person name="Callol A."/>
            <person name="Pajuelo D."/>
            <person name="Ebbesson L."/>
            <person name="Teles M."/>
            <person name="MacKenzie S."/>
            <person name="Amaro C."/>
        </authorList>
    </citation>
    <scope>NUCLEOTIDE SEQUENCE</scope>
</reference>
<organism evidence="2">
    <name type="scientific">Anguilla anguilla</name>
    <name type="common">European freshwater eel</name>
    <name type="synonym">Muraena anguilla</name>
    <dbReference type="NCBI Taxonomy" id="7936"/>
    <lineage>
        <taxon>Eukaryota</taxon>
        <taxon>Metazoa</taxon>
        <taxon>Chordata</taxon>
        <taxon>Craniata</taxon>
        <taxon>Vertebrata</taxon>
        <taxon>Euteleostomi</taxon>
        <taxon>Actinopterygii</taxon>
        <taxon>Neopterygii</taxon>
        <taxon>Teleostei</taxon>
        <taxon>Anguilliformes</taxon>
        <taxon>Anguillidae</taxon>
        <taxon>Anguilla</taxon>
    </lineage>
</organism>
<keyword evidence="1" id="KW-0472">Membrane</keyword>
<dbReference type="EMBL" id="GBXM01037038">
    <property type="protein sequence ID" value="JAH71539.1"/>
    <property type="molecule type" value="Transcribed_RNA"/>
</dbReference>
<evidence type="ECO:0000256" key="1">
    <source>
        <dbReference type="SAM" id="Phobius"/>
    </source>
</evidence>
<reference evidence="2" key="1">
    <citation type="submission" date="2014-11" db="EMBL/GenBank/DDBJ databases">
        <authorList>
            <person name="Amaro Gonzalez C."/>
        </authorList>
    </citation>
    <scope>NUCLEOTIDE SEQUENCE</scope>
</reference>
<keyword evidence="1" id="KW-1133">Transmembrane helix</keyword>
<protein>
    <submittedName>
        <fullName evidence="2">Uncharacterized protein</fullName>
    </submittedName>
</protein>
<sequence length="54" mass="6378">MKQLLANVCPFLGPEKTHKTEVKLFYFFSCVYLIFSFLIPFMNIVNFLVLPDLF</sequence>
<evidence type="ECO:0000313" key="2">
    <source>
        <dbReference type="EMBL" id="JAH71539.1"/>
    </source>
</evidence>